<dbReference type="GeneID" id="68293564"/>
<evidence type="ECO:0000313" key="4">
    <source>
        <dbReference type="EMBL" id="GIZ44802.1"/>
    </source>
</evidence>
<keyword evidence="5" id="KW-1185">Reference proteome</keyword>
<dbReference type="GO" id="GO:0000139">
    <property type="term" value="C:Golgi membrane"/>
    <property type="evidence" value="ECO:0007669"/>
    <property type="project" value="TreeGrafter"/>
</dbReference>
<evidence type="ECO:0000313" key="5">
    <source>
        <dbReference type="Proteomes" id="UP000825890"/>
    </source>
</evidence>
<dbReference type="AlphaFoldDB" id="A0A9P3CKC9"/>
<dbReference type="EMBL" id="BOLY01000005">
    <property type="protein sequence ID" value="GIZ44802.1"/>
    <property type="molecule type" value="Genomic_DNA"/>
</dbReference>
<comment type="similarity">
    <text evidence="1">Belongs to the glycosyltransferase 34 family.</text>
</comment>
<organism evidence="4 5">
    <name type="scientific">Cercospora kikuchii</name>
    <dbReference type="NCBI Taxonomy" id="84275"/>
    <lineage>
        <taxon>Eukaryota</taxon>
        <taxon>Fungi</taxon>
        <taxon>Dikarya</taxon>
        <taxon>Ascomycota</taxon>
        <taxon>Pezizomycotina</taxon>
        <taxon>Dothideomycetes</taxon>
        <taxon>Dothideomycetidae</taxon>
        <taxon>Mycosphaerellales</taxon>
        <taxon>Mycosphaerellaceae</taxon>
        <taxon>Cercospora</taxon>
    </lineage>
</organism>
<dbReference type="Gene3D" id="3.90.550.10">
    <property type="entry name" value="Spore Coat Polysaccharide Biosynthesis Protein SpsA, Chain A"/>
    <property type="match status" value="1"/>
</dbReference>
<dbReference type="OrthoDB" id="3763672at2759"/>
<proteinExistence type="inferred from homology"/>
<sequence length="370" mass="42513">MPWSRIGSRHKLGPIVIVAVLLFCSAWLSELFSTRTATNFDSIALDFYFRQLHSPSVAPTDTSYSLDHAFSYEIYGVPVWTEHSGERLCIIDLHDETFSGPYEALGTDAMSWKKNVASRFEGISLGMLNHWIYAKIHGYKYYHVHVEKVPDRRTSWAKPKVLASILQHHDVCVYLDTDAIFARLDLPLEWLFNYWKIDPKAHSMALATDPRLPKNLDDFGKVHHNTGFIALVNNHRTLEILGQWAKCPDDGDPYPDCTRFRNRQRFRLDKSRENLVVTGTDQAGFGNYVRYDYSESIVTLNCSEANGYPLSGTECEGTFVRHFWDAKESHLKVEMASQAPGRYLELLNAQYRKEKAQFWVEEGSLDEQSS</sequence>
<dbReference type="PANTHER" id="PTHR31306">
    <property type="entry name" value="ALPHA-1,6-MANNOSYLTRANSFERASE MNN11-RELATED"/>
    <property type="match status" value="1"/>
</dbReference>
<gene>
    <name evidence="4" type="ORF">CKM354_000798900</name>
</gene>
<dbReference type="InterPro" id="IPR008630">
    <property type="entry name" value="Glyco_trans_34"/>
</dbReference>
<dbReference type="GO" id="GO:0006487">
    <property type="term" value="P:protein N-linked glycosylation"/>
    <property type="evidence" value="ECO:0007669"/>
    <property type="project" value="TreeGrafter"/>
</dbReference>
<keyword evidence="3" id="KW-0808">Transferase</keyword>
<evidence type="ECO:0000256" key="2">
    <source>
        <dbReference type="ARBA" id="ARBA00022676"/>
    </source>
</evidence>
<dbReference type="PANTHER" id="PTHR31306:SF3">
    <property type="entry name" value="NUCLEOTIDE-DIPHOSPHO-SUGAR TRANSFERASE DOMAIN-CONTAINING PROTEIN"/>
    <property type="match status" value="1"/>
</dbReference>
<name>A0A9P3CKC9_9PEZI</name>
<evidence type="ECO:0000256" key="3">
    <source>
        <dbReference type="ARBA" id="ARBA00022679"/>
    </source>
</evidence>
<dbReference type="RefSeq" id="XP_044659289.1">
    <property type="nucleotide sequence ID" value="XM_044803354.1"/>
</dbReference>
<accession>A0A9P3CKC9</accession>
<evidence type="ECO:0000256" key="1">
    <source>
        <dbReference type="ARBA" id="ARBA00005664"/>
    </source>
</evidence>
<evidence type="ECO:0008006" key="6">
    <source>
        <dbReference type="Google" id="ProtNLM"/>
    </source>
</evidence>
<keyword evidence="2" id="KW-0328">Glycosyltransferase</keyword>
<dbReference type="GO" id="GO:0016757">
    <property type="term" value="F:glycosyltransferase activity"/>
    <property type="evidence" value="ECO:0007669"/>
    <property type="project" value="UniProtKB-KW"/>
</dbReference>
<comment type="caution">
    <text evidence="4">The sequence shown here is derived from an EMBL/GenBank/DDBJ whole genome shotgun (WGS) entry which is preliminary data.</text>
</comment>
<dbReference type="Proteomes" id="UP000825890">
    <property type="component" value="Unassembled WGS sequence"/>
</dbReference>
<dbReference type="InterPro" id="IPR029044">
    <property type="entry name" value="Nucleotide-diphossugar_trans"/>
</dbReference>
<reference evidence="4 5" key="1">
    <citation type="submission" date="2021-01" db="EMBL/GenBank/DDBJ databases">
        <title>Cercospora kikuchii MAFF 305040 whole genome shotgun sequence.</title>
        <authorList>
            <person name="Kashiwa T."/>
            <person name="Suzuki T."/>
        </authorList>
    </citation>
    <scope>NUCLEOTIDE SEQUENCE [LARGE SCALE GENOMIC DNA]</scope>
    <source>
        <strain evidence="4 5">MAFF 305040</strain>
    </source>
</reference>
<protein>
    <recommendedName>
        <fullName evidence="6">Nucleotide-diphospho-sugar transferase domain-containing protein</fullName>
    </recommendedName>
</protein>